<dbReference type="PRINTS" id="PR00778">
    <property type="entry name" value="HTHARSR"/>
</dbReference>
<keyword evidence="2" id="KW-0238">DNA-binding</keyword>
<dbReference type="InterPro" id="IPR051081">
    <property type="entry name" value="HTH_MetalResp_TranReg"/>
</dbReference>
<evidence type="ECO:0000256" key="2">
    <source>
        <dbReference type="ARBA" id="ARBA00023125"/>
    </source>
</evidence>
<evidence type="ECO:0000256" key="1">
    <source>
        <dbReference type="ARBA" id="ARBA00023015"/>
    </source>
</evidence>
<proteinExistence type="predicted"/>
<dbReference type="SMART" id="SM00418">
    <property type="entry name" value="HTH_ARSR"/>
    <property type="match status" value="1"/>
</dbReference>
<dbReference type="InterPro" id="IPR001845">
    <property type="entry name" value="HTH_ArsR_DNA-bd_dom"/>
</dbReference>
<comment type="caution">
    <text evidence="5">The sequence shown here is derived from an EMBL/GenBank/DDBJ whole genome shotgun (WGS) entry which is preliminary data.</text>
</comment>
<dbReference type="NCBIfam" id="NF033788">
    <property type="entry name" value="HTH_metalloreg"/>
    <property type="match status" value="1"/>
</dbReference>
<dbReference type="GO" id="GO:0003677">
    <property type="term" value="F:DNA binding"/>
    <property type="evidence" value="ECO:0007669"/>
    <property type="project" value="UniProtKB-KW"/>
</dbReference>
<dbReference type="PANTHER" id="PTHR33154:SF33">
    <property type="entry name" value="TRANSCRIPTIONAL REPRESSOR SDPR"/>
    <property type="match status" value="1"/>
</dbReference>
<keyword evidence="3" id="KW-0804">Transcription</keyword>
<dbReference type="InterPro" id="IPR036388">
    <property type="entry name" value="WH-like_DNA-bd_sf"/>
</dbReference>
<reference evidence="5" key="1">
    <citation type="submission" date="2019-11" db="EMBL/GenBank/DDBJ databases">
        <title>Microbial mats filling the niche in hypersaline microbial mats.</title>
        <authorList>
            <person name="Wong H.L."/>
            <person name="Macleod F.I."/>
            <person name="White R.A. III"/>
            <person name="Burns B.P."/>
        </authorList>
    </citation>
    <scope>NUCLEOTIDE SEQUENCE</scope>
    <source>
        <strain evidence="5">Rbin_158</strain>
    </source>
</reference>
<name>A0A9D5JTP2_9BACT</name>
<dbReference type="CDD" id="cd00090">
    <property type="entry name" value="HTH_ARSR"/>
    <property type="match status" value="1"/>
</dbReference>
<keyword evidence="1" id="KW-0805">Transcription regulation</keyword>
<dbReference type="Pfam" id="PF01022">
    <property type="entry name" value="HTH_5"/>
    <property type="match status" value="1"/>
</dbReference>
<dbReference type="InterPro" id="IPR036390">
    <property type="entry name" value="WH_DNA-bd_sf"/>
</dbReference>
<evidence type="ECO:0000256" key="3">
    <source>
        <dbReference type="ARBA" id="ARBA00023163"/>
    </source>
</evidence>
<accession>A0A9D5JTP2</accession>
<dbReference type="AlphaFoldDB" id="A0A9D5JTP2"/>
<dbReference type="SUPFAM" id="SSF46785">
    <property type="entry name" value="Winged helix' DNA-binding domain"/>
    <property type="match status" value="1"/>
</dbReference>
<sequence length="108" mass="12493">MQEDVVQMAEFFKALGDPTRLKILRLLTSYPERKLCVGAIAQRLGITQPAVSQHLKVLKHVRLVEPNREGYRVHYAVNRDTMEVWKEQWDELNRSGVEQAPCEGDCEE</sequence>
<protein>
    <submittedName>
        <fullName evidence="5">Metalloregulator ArsR/SmtB family transcription factor</fullName>
    </submittedName>
</protein>
<dbReference type="EMBL" id="WJJP01000175">
    <property type="protein sequence ID" value="MBD3324032.1"/>
    <property type="molecule type" value="Genomic_DNA"/>
</dbReference>
<dbReference type="PROSITE" id="PS50987">
    <property type="entry name" value="HTH_ARSR_2"/>
    <property type="match status" value="1"/>
</dbReference>
<dbReference type="GO" id="GO:0003700">
    <property type="term" value="F:DNA-binding transcription factor activity"/>
    <property type="evidence" value="ECO:0007669"/>
    <property type="project" value="InterPro"/>
</dbReference>
<feature type="domain" description="HTH arsR-type" evidence="4">
    <location>
        <begin position="1"/>
        <end position="97"/>
    </location>
</feature>
<dbReference type="InterPro" id="IPR011991">
    <property type="entry name" value="ArsR-like_HTH"/>
</dbReference>
<dbReference type="Proteomes" id="UP000649604">
    <property type="component" value="Unassembled WGS sequence"/>
</dbReference>
<dbReference type="PANTHER" id="PTHR33154">
    <property type="entry name" value="TRANSCRIPTIONAL REGULATOR, ARSR FAMILY"/>
    <property type="match status" value="1"/>
</dbReference>
<organism evidence="5 6">
    <name type="scientific">candidate division KSB3 bacterium</name>
    <dbReference type="NCBI Taxonomy" id="2044937"/>
    <lineage>
        <taxon>Bacteria</taxon>
        <taxon>candidate division KSB3</taxon>
    </lineage>
</organism>
<gene>
    <name evidence="5" type="ORF">GF339_05570</name>
</gene>
<evidence type="ECO:0000259" key="4">
    <source>
        <dbReference type="PROSITE" id="PS50987"/>
    </source>
</evidence>
<dbReference type="Gene3D" id="1.10.10.10">
    <property type="entry name" value="Winged helix-like DNA-binding domain superfamily/Winged helix DNA-binding domain"/>
    <property type="match status" value="1"/>
</dbReference>
<evidence type="ECO:0000313" key="5">
    <source>
        <dbReference type="EMBL" id="MBD3324032.1"/>
    </source>
</evidence>
<evidence type="ECO:0000313" key="6">
    <source>
        <dbReference type="Proteomes" id="UP000649604"/>
    </source>
</evidence>